<dbReference type="AlphaFoldDB" id="A0A8J2W4X6"/>
<name>A0A8J2W4X6_9NEOP</name>
<keyword evidence="2" id="KW-1185">Reference proteome</keyword>
<dbReference type="Proteomes" id="UP000789524">
    <property type="component" value="Unassembled WGS sequence"/>
</dbReference>
<sequence length="115" mass="13654">MDGVMVGLWGIYRTHKHSSLTEQKEALHQPLENYDHLNRDLHLLEIKEQVRAAPGRSDNRQYSTQYQRTVHAILHAVLIYLRRCPSHDFDDYRPRTPHSGLWLAHIYINIITPYR</sequence>
<accession>A0A8J2W4X6</accession>
<evidence type="ECO:0000313" key="1">
    <source>
        <dbReference type="EMBL" id="CAG9579096.1"/>
    </source>
</evidence>
<dbReference type="EMBL" id="CAKASE010000078">
    <property type="protein sequence ID" value="CAG9579096.1"/>
    <property type="molecule type" value="Genomic_DNA"/>
</dbReference>
<protein>
    <submittedName>
        <fullName evidence="1">(African queen) hypothetical protein</fullName>
    </submittedName>
</protein>
<gene>
    <name evidence="1" type="ORF">DCHRY22_LOCUS13077</name>
</gene>
<organism evidence="1 2">
    <name type="scientific">Danaus chrysippus</name>
    <name type="common">African queen</name>
    <dbReference type="NCBI Taxonomy" id="151541"/>
    <lineage>
        <taxon>Eukaryota</taxon>
        <taxon>Metazoa</taxon>
        <taxon>Ecdysozoa</taxon>
        <taxon>Arthropoda</taxon>
        <taxon>Hexapoda</taxon>
        <taxon>Insecta</taxon>
        <taxon>Pterygota</taxon>
        <taxon>Neoptera</taxon>
        <taxon>Endopterygota</taxon>
        <taxon>Lepidoptera</taxon>
        <taxon>Glossata</taxon>
        <taxon>Ditrysia</taxon>
        <taxon>Papilionoidea</taxon>
        <taxon>Nymphalidae</taxon>
        <taxon>Danainae</taxon>
        <taxon>Danaini</taxon>
        <taxon>Danaina</taxon>
        <taxon>Danaus</taxon>
        <taxon>Anosia</taxon>
    </lineage>
</organism>
<reference evidence="1" key="1">
    <citation type="submission" date="2021-09" db="EMBL/GenBank/DDBJ databases">
        <authorList>
            <person name="Martin H S."/>
        </authorList>
    </citation>
    <scope>NUCLEOTIDE SEQUENCE</scope>
</reference>
<comment type="caution">
    <text evidence="1">The sequence shown here is derived from an EMBL/GenBank/DDBJ whole genome shotgun (WGS) entry which is preliminary data.</text>
</comment>
<evidence type="ECO:0000313" key="2">
    <source>
        <dbReference type="Proteomes" id="UP000789524"/>
    </source>
</evidence>
<proteinExistence type="predicted"/>